<evidence type="ECO:0000256" key="1">
    <source>
        <dbReference type="SAM" id="MobiDB-lite"/>
    </source>
</evidence>
<gene>
    <name evidence="2" type="ORF">V6N11_025028</name>
</gene>
<accession>A0ABR2QNZ6</accession>
<keyword evidence="3" id="KW-1185">Reference proteome</keyword>
<comment type="caution">
    <text evidence="2">The sequence shown here is derived from an EMBL/GenBank/DDBJ whole genome shotgun (WGS) entry which is preliminary data.</text>
</comment>
<reference evidence="2 3" key="1">
    <citation type="journal article" date="2024" name="G3 (Bethesda)">
        <title>Genome assembly of Hibiscus sabdariffa L. provides insights into metabolisms of medicinal natural products.</title>
        <authorList>
            <person name="Kim T."/>
        </authorList>
    </citation>
    <scope>NUCLEOTIDE SEQUENCE [LARGE SCALE GENOMIC DNA]</scope>
    <source>
        <strain evidence="2">TK-2024</strain>
        <tissue evidence="2">Old leaves</tissue>
    </source>
</reference>
<dbReference type="Proteomes" id="UP001396334">
    <property type="component" value="Unassembled WGS sequence"/>
</dbReference>
<protein>
    <submittedName>
        <fullName evidence="2">Uncharacterized protein</fullName>
    </submittedName>
</protein>
<feature type="compositionally biased region" description="Basic and acidic residues" evidence="1">
    <location>
        <begin position="45"/>
        <end position="55"/>
    </location>
</feature>
<feature type="compositionally biased region" description="Basic and acidic residues" evidence="1">
    <location>
        <begin position="74"/>
        <end position="87"/>
    </location>
</feature>
<proteinExistence type="predicted"/>
<feature type="compositionally biased region" description="Basic and acidic residues" evidence="1">
    <location>
        <begin position="105"/>
        <end position="136"/>
    </location>
</feature>
<organism evidence="2 3">
    <name type="scientific">Hibiscus sabdariffa</name>
    <name type="common">roselle</name>
    <dbReference type="NCBI Taxonomy" id="183260"/>
    <lineage>
        <taxon>Eukaryota</taxon>
        <taxon>Viridiplantae</taxon>
        <taxon>Streptophyta</taxon>
        <taxon>Embryophyta</taxon>
        <taxon>Tracheophyta</taxon>
        <taxon>Spermatophyta</taxon>
        <taxon>Magnoliopsida</taxon>
        <taxon>eudicotyledons</taxon>
        <taxon>Gunneridae</taxon>
        <taxon>Pentapetalae</taxon>
        <taxon>rosids</taxon>
        <taxon>malvids</taxon>
        <taxon>Malvales</taxon>
        <taxon>Malvaceae</taxon>
        <taxon>Malvoideae</taxon>
        <taxon>Hibiscus</taxon>
    </lineage>
</organism>
<feature type="region of interest" description="Disordered" evidence="1">
    <location>
        <begin position="19"/>
        <end position="87"/>
    </location>
</feature>
<feature type="region of interest" description="Disordered" evidence="1">
    <location>
        <begin position="102"/>
        <end position="136"/>
    </location>
</feature>
<name>A0ABR2QNZ6_9ROSI</name>
<dbReference type="EMBL" id="JBBPBN010000035">
    <property type="protein sequence ID" value="KAK9002344.1"/>
    <property type="molecule type" value="Genomic_DNA"/>
</dbReference>
<evidence type="ECO:0000313" key="3">
    <source>
        <dbReference type="Proteomes" id="UP001396334"/>
    </source>
</evidence>
<evidence type="ECO:0000313" key="2">
    <source>
        <dbReference type="EMBL" id="KAK9002344.1"/>
    </source>
</evidence>
<sequence>MQTNPECMNSEVYVKMTLSHQKQSDGYQFRPPETQHNPADDGSEDLPKRDYEQKRKEHRPCQRPAALEFGEINLKPHPEEEERVEKQAQEVVDLAYRPFRYSPLRRQEEPRHERAEERAETEPGRAAADDGHESHGEHKVRAFECFPFGVLVVHPLEEDRRDQRRHYRLQHERRAHRHHVLDRLLVVRNQHQGEECQAEDNHGYHVGVDSGHDGELPDVGFSDLEVGYESCQNVRAGAGESEGEGDGEGHHACIVVTMYPWD</sequence>